<dbReference type="Proteomes" id="UP000309618">
    <property type="component" value="Unassembled WGS sequence"/>
</dbReference>
<gene>
    <name evidence="1" type="ORF">E8Q35_15155</name>
</gene>
<reference evidence="1 2" key="1">
    <citation type="submission" date="2019-04" db="EMBL/GenBank/DDBJ databases">
        <title>Comparative genomics of Aeromonas veronii strains pathogenic to fish.</title>
        <authorList>
            <person name="Cascarano M.C."/>
            <person name="Smyrli M."/>
            <person name="Katharios P."/>
        </authorList>
    </citation>
    <scope>NUCLEOTIDE SEQUENCE [LARGE SCALE GENOMIC DNA]</scope>
    <source>
        <strain evidence="1 2">XU1</strain>
    </source>
</reference>
<proteinExistence type="predicted"/>
<dbReference type="EMBL" id="SSUX01000011">
    <property type="protein sequence ID" value="THJ43642.1"/>
    <property type="molecule type" value="Genomic_DNA"/>
</dbReference>
<evidence type="ECO:0000313" key="2">
    <source>
        <dbReference type="Proteomes" id="UP000309618"/>
    </source>
</evidence>
<name>A0A4V3YZQ6_AERVE</name>
<protein>
    <submittedName>
        <fullName evidence="1">Uncharacterized protein</fullName>
    </submittedName>
</protein>
<dbReference type="RefSeq" id="WP_136502081.1">
    <property type="nucleotide sequence ID" value="NZ_SSUX01000011.1"/>
</dbReference>
<dbReference type="AlphaFoldDB" id="A0A4V3YZQ6"/>
<accession>A0A4V3YZQ6</accession>
<sequence length="269" mass="30887">MKVEGVDMDLFDQVVLVKEFRSYVSMSGLSGYQIRKLFKLTVEDLVELLKLKDDGAEIDLLHVQHLFRLYQKFPKLIPYLPTYEEDALDHDSLVMQIPATRPVRGGDVTKWRTIHQLTVDQARSYYRMSPNSYATMTGKAALAAVLNPTIALLTRAWSQNPLLVPHERDWTFEELCKIIPDTARNCGIALGKQQSSATRWGHDVSMTPVAKVCANVMVQMTIDRSYDHWLEFVNQEALSRGVENVFAKGHWNKEQIKDDHQNQVKKLNR</sequence>
<comment type="caution">
    <text evidence="1">The sequence shown here is derived from an EMBL/GenBank/DDBJ whole genome shotgun (WGS) entry which is preliminary data.</text>
</comment>
<evidence type="ECO:0000313" key="1">
    <source>
        <dbReference type="EMBL" id="THJ43642.1"/>
    </source>
</evidence>
<organism evidence="1 2">
    <name type="scientific">Aeromonas veronii</name>
    <dbReference type="NCBI Taxonomy" id="654"/>
    <lineage>
        <taxon>Bacteria</taxon>
        <taxon>Pseudomonadati</taxon>
        <taxon>Pseudomonadota</taxon>
        <taxon>Gammaproteobacteria</taxon>
        <taxon>Aeromonadales</taxon>
        <taxon>Aeromonadaceae</taxon>
        <taxon>Aeromonas</taxon>
    </lineage>
</organism>